<organism evidence="1 2">
    <name type="scientific">Stenotrophomonas panacihumi</name>
    <dbReference type="NCBI Taxonomy" id="676599"/>
    <lineage>
        <taxon>Bacteria</taxon>
        <taxon>Pseudomonadati</taxon>
        <taxon>Pseudomonadota</taxon>
        <taxon>Gammaproteobacteria</taxon>
        <taxon>Lysobacterales</taxon>
        <taxon>Lysobacteraceae</taxon>
        <taxon>Stenotrophomonas</taxon>
    </lineage>
</organism>
<sequence>MVVHGRFERQEMHLEAARLLCVAGPVDDLLFDLVRENLVMDPASANELIPYFDAMPDEIASAVAAAIADMEAATPLLRVYDGPHRGTVQAARIGRVLEPVTRSLRRARERLAPFATGKGAADLMPATQNLVVGMQQLAESARDLRSGVDVD</sequence>
<evidence type="ECO:0000313" key="2">
    <source>
        <dbReference type="Proteomes" id="UP000051802"/>
    </source>
</evidence>
<dbReference type="EMBL" id="LLXU01000035">
    <property type="protein sequence ID" value="KRG47385.1"/>
    <property type="molecule type" value="Genomic_DNA"/>
</dbReference>
<comment type="caution">
    <text evidence="1">The sequence shown here is derived from an EMBL/GenBank/DDBJ whole genome shotgun (WGS) entry which is preliminary data.</text>
</comment>
<dbReference type="Proteomes" id="UP000051802">
    <property type="component" value="Unassembled WGS sequence"/>
</dbReference>
<proteinExistence type="predicted"/>
<protein>
    <submittedName>
        <fullName evidence="1">Uncharacterized protein</fullName>
    </submittedName>
</protein>
<gene>
    <name evidence="1" type="ORF">ARC20_03390</name>
</gene>
<accession>A0A0R0ARU2</accession>
<name>A0A0R0ARU2_9GAMM</name>
<keyword evidence="2" id="KW-1185">Reference proteome</keyword>
<reference evidence="1 2" key="1">
    <citation type="submission" date="2015-10" db="EMBL/GenBank/DDBJ databases">
        <title>Genome sequencing and analysis of members of genus Stenotrophomonas.</title>
        <authorList>
            <person name="Patil P.P."/>
            <person name="Midha S."/>
            <person name="Patil P.B."/>
        </authorList>
    </citation>
    <scope>NUCLEOTIDE SEQUENCE [LARGE SCALE GENOMIC DNA]</scope>
    <source>
        <strain evidence="1 2">JCM 16536</strain>
    </source>
</reference>
<dbReference type="AlphaFoldDB" id="A0A0R0ARU2"/>
<evidence type="ECO:0000313" key="1">
    <source>
        <dbReference type="EMBL" id="KRG47385.1"/>
    </source>
</evidence>